<evidence type="ECO:0000256" key="4">
    <source>
        <dbReference type="ARBA" id="ARBA00022475"/>
    </source>
</evidence>
<feature type="transmembrane region" description="Helical" evidence="9">
    <location>
        <begin position="435"/>
        <end position="456"/>
    </location>
</feature>
<feature type="transmembrane region" description="Helical" evidence="9">
    <location>
        <begin position="182"/>
        <end position="203"/>
    </location>
</feature>
<dbReference type="NCBIfam" id="TIGR00797">
    <property type="entry name" value="matE"/>
    <property type="match status" value="1"/>
</dbReference>
<feature type="transmembrane region" description="Helical" evidence="9">
    <location>
        <begin position="284"/>
        <end position="307"/>
    </location>
</feature>
<dbReference type="GO" id="GO:0015297">
    <property type="term" value="F:antiporter activity"/>
    <property type="evidence" value="ECO:0007669"/>
    <property type="project" value="InterPro"/>
</dbReference>
<reference evidence="10" key="1">
    <citation type="submission" date="2017-10" db="EMBL/GenBank/DDBJ databases">
        <title>Kefir isolates.</title>
        <authorList>
            <person name="Kim Y."/>
            <person name="Blasche S."/>
        </authorList>
    </citation>
    <scope>NUCLEOTIDE SEQUENCE [LARGE SCALE GENOMIC DNA]</scope>
    <source>
        <strain evidence="10">OG2-2</strain>
    </source>
</reference>
<dbReference type="CDD" id="cd13136">
    <property type="entry name" value="MATE_DinF_like"/>
    <property type="match status" value="1"/>
</dbReference>
<feature type="transmembrane region" description="Helical" evidence="9">
    <location>
        <begin position="63"/>
        <end position="83"/>
    </location>
</feature>
<protein>
    <submittedName>
        <fullName evidence="10">MATE family efflux transporter</fullName>
    </submittedName>
</protein>
<evidence type="ECO:0000313" key="10">
    <source>
        <dbReference type="EMBL" id="PEN15560.1"/>
    </source>
</evidence>
<keyword evidence="4" id="KW-1003">Cell membrane</keyword>
<feature type="transmembrane region" description="Helical" evidence="9">
    <location>
        <begin position="247"/>
        <end position="264"/>
    </location>
</feature>
<feature type="transmembrane region" description="Helical" evidence="9">
    <location>
        <begin position="399"/>
        <end position="423"/>
    </location>
</feature>
<dbReference type="PIRSF" id="PIRSF006603">
    <property type="entry name" value="DinF"/>
    <property type="match status" value="1"/>
</dbReference>
<comment type="similarity">
    <text evidence="2">Belongs to the multi antimicrobial extrusion (MATE) (TC 2.A.66.1) family.</text>
</comment>
<keyword evidence="5 9" id="KW-0812">Transmembrane</keyword>
<dbReference type="InterPro" id="IPR044644">
    <property type="entry name" value="DinF-like"/>
</dbReference>
<dbReference type="EMBL" id="PDEV01000005">
    <property type="protein sequence ID" value="PEN15560.1"/>
    <property type="molecule type" value="Genomic_DNA"/>
</dbReference>
<gene>
    <name evidence="10" type="ORF">CRM92_09775</name>
</gene>
<evidence type="ECO:0000256" key="9">
    <source>
        <dbReference type="SAM" id="Phobius"/>
    </source>
</evidence>
<organism evidence="10 11">
    <name type="scientific">Rothia dentocariosa</name>
    <dbReference type="NCBI Taxonomy" id="2047"/>
    <lineage>
        <taxon>Bacteria</taxon>
        <taxon>Bacillati</taxon>
        <taxon>Actinomycetota</taxon>
        <taxon>Actinomycetes</taxon>
        <taxon>Micrococcales</taxon>
        <taxon>Micrococcaceae</taxon>
        <taxon>Rothia</taxon>
    </lineage>
</organism>
<keyword evidence="6 9" id="KW-1133">Transmembrane helix</keyword>
<dbReference type="GO" id="GO:0005886">
    <property type="term" value="C:plasma membrane"/>
    <property type="evidence" value="ECO:0007669"/>
    <property type="project" value="UniProtKB-SubCell"/>
</dbReference>
<evidence type="ECO:0000256" key="7">
    <source>
        <dbReference type="ARBA" id="ARBA00023136"/>
    </source>
</evidence>
<feature type="region of interest" description="Disordered" evidence="8">
    <location>
        <begin position="1"/>
        <end position="55"/>
    </location>
</feature>
<dbReference type="AlphaFoldDB" id="A0A2A8D3W0"/>
<feature type="transmembrane region" description="Helical" evidence="9">
    <location>
        <begin position="139"/>
        <end position="162"/>
    </location>
</feature>
<comment type="caution">
    <text evidence="10">The sequence shown here is derived from an EMBL/GenBank/DDBJ whole genome shotgun (WGS) entry which is preliminary data.</text>
</comment>
<dbReference type="RefSeq" id="WP_098043087.1">
    <property type="nucleotide sequence ID" value="NZ_JAOVAQ010000003.1"/>
</dbReference>
<dbReference type="InterPro" id="IPR002528">
    <property type="entry name" value="MATE_fam"/>
</dbReference>
<evidence type="ECO:0000256" key="5">
    <source>
        <dbReference type="ARBA" id="ARBA00022692"/>
    </source>
</evidence>
<feature type="transmembrane region" description="Helical" evidence="9">
    <location>
        <begin position="95"/>
        <end position="118"/>
    </location>
</feature>
<comment type="subcellular location">
    <subcellularLocation>
        <location evidence="1">Cell membrane</location>
        <topology evidence="1">Multi-pass membrane protein</topology>
    </subcellularLocation>
</comment>
<feature type="transmembrane region" description="Helical" evidence="9">
    <location>
        <begin position="319"/>
        <end position="342"/>
    </location>
</feature>
<feature type="compositionally biased region" description="Polar residues" evidence="8">
    <location>
        <begin position="1"/>
        <end position="26"/>
    </location>
</feature>
<keyword evidence="11" id="KW-1185">Reference proteome</keyword>
<keyword evidence="3" id="KW-0813">Transport</keyword>
<evidence type="ECO:0000256" key="8">
    <source>
        <dbReference type="SAM" id="MobiDB-lite"/>
    </source>
</evidence>
<evidence type="ECO:0000256" key="6">
    <source>
        <dbReference type="ARBA" id="ARBA00022989"/>
    </source>
</evidence>
<dbReference type="Pfam" id="PF01554">
    <property type="entry name" value="MatE"/>
    <property type="match status" value="2"/>
</dbReference>
<evidence type="ECO:0000256" key="1">
    <source>
        <dbReference type="ARBA" id="ARBA00004651"/>
    </source>
</evidence>
<evidence type="ECO:0000256" key="3">
    <source>
        <dbReference type="ARBA" id="ARBA00022448"/>
    </source>
</evidence>
<feature type="transmembrane region" description="Helical" evidence="9">
    <location>
        <begin position="215"/>
        <end position="235"/>
    </location>
</feature>
<sequence>MSNKASEPNTSSAANTSDGTANTHEPQNLLDATPRTGSIPLHLGEGDADSGKTQPEKSLNRRILALAVPAFGALIAEPLFVLADSALVGQLGTETLAGMSIAATLITTVVGLMNFLAYSVTPAVARAFGSHRLAHAYRIGVDGVWVALGLGLLIMGVGYIFADPALRGMGANDATIGYARDYLHHSLWGIPPMMMILALMGTLRGLQDTVTPLKVAGVGTVVNVALNWVLIYPVGWGVAGSATGTSLTQWGMALALGIFIHLKMRPQGVNWRPDIAGMRGLLSLGSWLMLRTLSMRLALLSTVFVVARLGDEQTAAYQLGMSVFNLLLFALDSLAIAAQALLGKELGERDLTAESGRAKVRELKNRLVRMSLVYGVVTGIVAPVIGFFGNWIFTQDAPVATLFAWATLVIGVGQPIAAYVFVLDGILMGAQDVKYLAIGSFVMLVVYAPVIFGIHWAVSGGLLSATVGYLGLWASYILWYQGVRAFIFGRRAASDVWIKA</sequence>
<accession>A0A2A8D3W0</accession>
<dbReference type="PANTHER" id="PTHR42893">
    <property type="entry name" value="PROTEIN DETOXIFICATION 44, CHLOROPLASTIC-RELATED"/>
    <property type="match status" value="1"/>
</dbReference>
<proteinExistence type="inferred from homology"/>
<keyword evidence="7 9" id="KW-0472">Membrane</keyword>
<dbReference type="Proteomes" id="UP000219947">
    <property type="component" value="Unassembled WGS sequence"/>
</dbReference>
<dbReference type="InterPro" id="IPR048279">
    <property type="entry name" value="MdtK-like"/>
</dbReference>
<evidence type="ECO:0000256" key="2">
    <source>
        <dbReference type="ARBA" id="ARBA00010199"/>
    </source>
</evidence>
<dbReference type="GO" id="GO:0042910">
    <property type="term" value="F:xenobiotic transmembrane transporter activity"/>
    <property type="evidence" value="ECO:0007669"/>
    <property type="project" value="InterPro"/>
</dbReference>
<name>A0A2A8D3W0_9MICC</name>
<evidence type="ECO:0000313" key="11">
    <source>
        <dbReference type="Proteomes" id="UP000219947"/>
    </source>
</evidence>
<feature type="transmembrane region" description="Helical" evidence="9">
    <location>
        <begin position="462"/>
        <end position="480"/>
    </location>
</feature>
<dbReference type="PANTHER" id="PTHR42893:SF46">
    <property type="entry name" value="PROTEIN DETOXIFICATION 44, CHLOROPLASTIC"/>
    <property type="match status" value="1"/>
</dbReference>
<feature type="transmembrane region" description="Helical" evidence="9">
    <location>
        <begin position="371"/>
        <end position="393"/>
    </location>
</feature>